<dbReference type="PROSITE" id="PS00028">
    <property type="entry name" value="ZINC_FINGER_C2H2_1"/>
    <property type="match status" value="2"/>
</dbReference>
<feature type="domain" description="C2H2-type" evidence="3">
    <location>
        <begin position="233"/>
        <end position="261"/>
    </location>
</feature>
<evidence type="ECO:0000256" key="2">
    <source>
        <dbReference type="SAM" id="MobiDB-lite"/>
    </source>
</evidence>
<feature type="domain" description="C2H2-type" evidence="3">
    <location>
        <begin position="202"/>
        <end position="230"/>
    </location>
</feature>
<protein>
    <recommendedName>
        <fullName evidence="3">C2H2-type domain-containing protein</fullName>
    </recommendedName>
</protein>
<sequence length="316" mass="36206">MPVLVYLTPLSQSFSARSSMNYPPMIPSLKSTWRESYESNAQNTRPTLPPIKELGFFFNASVNPTMTARRWVQKSADTHGRCLSLTFEDVFDLDLDSSAEKVVQPLRNSNVQVAYAQQKPRNKEKEPILDVEELLYEPNPTVDSSLWSQYTVNLGKENGKGPSVFECTFPASSNSDDICRYRGLKQSVKRHINAVHLKQRPWKCLYCYKRFPQKTTAGVHIGTMHSKKEKWLHPCEYCAETFKDPARRYKHTKDVHTGQTVKTRRKDPYAHIATEARRPLDEHKIRSPSLKISLIGHPPSPSPSFSSYSGYHEVYP</sequence>
<dbReference type="InterPro" id="IPR013087">
    <property type="entry name" value="Znf_C2H2_type"/>
</dbReference>
<evidence type="ECO:0000313" key="5">
    <source>
        <dbReference type="Proteomes" id="UP000724874"/>
    </source>
</evidence>
<dbReference type="GO" id="GO:0008270">
    <property type="term" value="F:zinc ion binding"/>
    <property type="evidence" value="ECO:0007669"/>
    <property type="project" value="UniProtKB-KW"/>
</dbReference>
<evidence type="ECO:0000256" key="1">
    <source>
        <dbReference type="PROSITE-ProRule" id="PRU00042"/>
    </source>
</evidence>
<dbReference type="EMBL" id="JADNYJ010000001">
    <property type="protein sequence ID" value="KAF8913886.1"/>
    <property type="molecule type" value="Genomic_DNA"/>
</dbReference>
<gene>
    <name evidence="4" type="ORF">CPB84DRAFT_1757830</name>
</gene>
<dbReference type="PROSITE" id="PS50157">
    <property type="entry name" value="ZINC_FINGER_C2H2_2"/>
    <property type="match status" value="2"/>
</dbReference>
<keyword evidence="1" id="KW-0479">Metal-binding</keyword>
<keyword evidence="1" id="KW-0862">Zinc</keyword>
<evidence type="ECO:0000259" key="3">
    <source>
        <dbReference type="PROSITE" id="PS50157"/>
    </source>
</evidence>
<dbReference type="Proteomes" id="UP000724874">
    <property type="component" value="Unassembled WGS sequence"/>
</dbReference>
<dbReference type="OrthoDB" id="654211at2759"/>
<dbReference type="AlphaFoldDB" id="A0A9P5P308"/>
<proteinExistence type="predicted"/>
<organism evidence="4 5">
    <name type="scientific">Gymnopilus junonius</name>
    <name type="common">Spectacular rustgill mushroom</name>
    <name type="synonym">Gymnopilus spectabilis subsp. junonius</name>
    <dbReference type="NCBI Taxonomy" id="109634"/>
    <lineage>
        <taxon>Eukaryota</taxon>
        <taxon>Fungi</taxon>
        <taxon>Dikarya</taxon>
        <taxon>Basidiomycota</taxon>
        <taxon>Agaricomycotina</taxon>
        <taxon>Agaricomycetes</taxon>
        <taxon>Agaricomycetidae</taxon>
        <taxon>Agaricales</taxon>
        <taxon>Agaricineae</taxon>
        <taxon>Hymenogastraceae</taxon>
        <taxon>Gymnopilus</taxon>
    </lineage>
</organism>
<accession>A0A9P5P308</accession>
<dbReference type="SMART" id="SM00355">
    <property type="entry name" value="ZnF_C2H2"/>
    <property type="match status" value="2"/>
</dbReference>
<dbReference type="Gene3D" id="3.30.160.60">
    <property type="entry name" value="Classic Zinc Finger"/>
    <property type="match status" value="1"/>
</dbReference>
<reference evidence="4" key="1">
    <citation type="submission" date="2020-11" db="EMBL/GenBank/DDBJ databases">
        <authorList>
            <consortium name="DOE Joint Genome Institute"/>
            <person name="Ahrendt S."/>
            <person name="Riley R."/>
            <person name="Andreopoulos W."/>
            <person name="LaButti K."/>
            <person name="Pangilinan J."/>
            <person name="Ruiz-duenas F.J."/>
            <person name="Barrasa J.M."/>
            <person name="Sanchez-Garcia M."/>
            <person name="Camarero S."/>
            <person name="Miyauchi S."/>
            <person name="Serrano A."/>
            <person name="Linde D."/>
            <person name="Babiker R."/>
            <person name="Drula E."/>
            <person name="Ayuso-Fernandez I."/>
            <person name="Pacheco R."/>
            <person name="Padilla G."/>
            <person name="Ferreira P."/>
            <person name="Barriuso J."/>
            <person name="Kellner H."/>
            <person name="Castanera R."/>
            <person name="Alfaro M."/>
            <person name="Ramirez L."/>
            <person name="Pisabarro A.G."/>
            <person name="Kuo A."/>
            <person name="Tritt A."/>
            <person name="Lipzen A."/>
            <person name="He G."/>
            <person name="Yan M."/>
            <person name="Ng V."/>
            <person name="Cullen D."/>
            <person name="Martin F."/>
            <person name="Rosso M.-N."/>
            <person name="Henrissat B."/>
            <person name="Hibbett D."/>
            <person name="Martinez A.T."/>
            <person name="Grigoriev I.V."/>
        </authorList>
    </citation>
    <scope>NUCLEOTIDE SEQUENCE</scope>
    <source>
        <strain evidence="4">AH 44721</strain>
    </source>
</reference>
<name>A0A9P5P308_GYMJU</name>
<evidence type="ECO:0000313" key="4">
    <source>
        <dbReference type="EMBL" id="KAF8913886.1"/>
    </source>
</evidence>
<comment type="caution">
    <text evidence="4">The sequence shown here is derived from an EMBL/GenBank/DDBJ whole genome shotgun (WGS) entry which is preliminary data.</text>
</comment>
<keyword evidence="1" id="KW-0863">Zinc-finger</keyword>
<feature type="region of interest" description="Disordered" evidence="2">
    <location>
        <begin position="292"/>
        <end position="316"/>
    </location>
</feature>
<keyword evidence="5" id="KW-1185">Reference proteome</keyword>